<name>A0A7G6E1Y5_THEFR</name>
<dbReference type="GO" id="GO:0008409">
    <property type="term" value="F:5'-3' exonuclease activity"/>
    <property type="evidence" value="ECO:0007669"/>
    <property type="project" value="UniProtKB-UniRule"/>
</dbReference>
<comment type="cofactor">
    <cofactor evidence="14">
        <name>[4Fe-4S] cluster</name>
        <dbReference type="ChEBI" id="CHEBI:49883"/>
    </cofactor>
    <text evidence="14">Binds 1 [4Fe-4S] cluster.</text>
</comment>
<keyword evidence="11 14" id="KW-0411">Iron-sulfur</keyword>
<dbReference type="GO" id="GO:0000724">
    <property type="term" value="P:double-strand break repair via homologous recombination"/>
    <property type="evidence" value="ECO:0007669"/>
    <property type="project" value="UniProtKB-UniRule"/>
</dbReference>
<accession>A0A7G6E1Y5</accession>
<organism evidence="16 17">
    <name type="scientific">Thermanaerosceptrum fracticalcis</name>
    <dbReference type="NCBI Taxonomy" id="1712410"/>
    <lineage>
        <taxon>Bacteria</taxon>
        <taxon>Bacillati</taxon>
        <taxon>Bacillota</taxon>
        <taxon>Clostridia</taxon>
        <taxon>Eubacteriales</taxon>
        <taxon>Peptococcaceae</taxon>
        <taxon>Thermanaerosceptrum</taxon>
    </lineage>
</organism>
<dbReference type="SUPFAM" id="SSF52540">
    <property type="entry name" value="P-loop containing nucleoside triphosphate hydrolases"/>
    <property type="match status" value="2"/>
</dbReference>
<dbReference type="Gene3D" id="3.90.320.10">
    <property type="match status" value="1"/>
</dbReference>
<evidence type="ECO:0000256" key="9">
    <source>
        <dbReference type="ARBA" id="ARBA00022840"/>
    </source>
</evidence>
<dbReference type="GO" id="GO:0005524">
    <property type="term" value="F:ATP binding"/>
    <property type="evidence" value="ECO:0007669"/>
    <property type="project" value="UniProtKB-UniRule"/>
</dbReference>
<keyword evidence="3 14" id="KW-0479">Metal-binding</keyword>
<evidence type="ECO:0000313" key="16">
    <source>
        <dbReference type="EMBL" id="QNB46089.1"/>
    </source>
</evidence>
<dbReference type="NCBIfam" id="TIGR02773">
    <property type="entry name" value="addB_Gpos"/>
    <property type="match status" value="1"/>
</dbReference>
<evidence type="ECO:0000256" key="5">
    <source>
        <dbReference type="ARBA" id="ARBA00022763"/>
    </source>
</evidence>
<dbReference type="InterPro" id="IPR038726">
    <property type="entry name" value="PDDEXK_AddAB-type"/>
</dbReference>
<comment type="cofactor">
    <cofactor evidence="14">
        <name>Mg(2+)</name>
        <dbReference type="ChEBI" id="CHEBI:18420"/>
    </cofactor>
</comment>
<feature type="binding site" evidence="14">
    <location>
        <position position="1148"/>
    </location>
    <ligand>
        <name>[4Fe-4S] cluster</name>
        <dbReference type="ChEBI" id="CHEBI:49883"/>
    </ligand>
</feature>
<comment type="miscellaneous">
    <text evidence="14">Despite having conserved helicase domains, this subunit does not have helicase activity.</text>
</comment>
<sequence length="1183" mass="135411">MGSGNIHKRNTSDIKKRSIKERGIGVTLRFIIGRAGTGKTHTCLTEIVERASRDSSTNLIYLVPEQATFQTEKAILQRHPAGGIMNIQVLSFQRLAWRVLQETGGGLFPPLNELGKILILRRLVEIHKEKFKVFGRVIERPGFLETLVKGISEFKLYAVSPQLLETCLQHEEINRHPSLPDKLADLALIYQEFEAYIKNQYLDTDDYLDLLANNIHRASFLRDAEVWVDGFHGFTPQEYHVLSELLLKCARVNVTVCLAEEHTRKLLPETHTFYPPWETYQRLRQLAFEVNCPLEKDDVLDFSGEHRFYRRRDLAFLENSFLEEGKVSHPPGAGLKLVAAANRRAEIEGVAREIIRLCREEGYRYQDVAVLLRDFSQYELLLPTIFSDYEIPYFLDMKRPVHHHPLLELLRAALEVVEKGWNYDPVFRYLKTDLVPLSRQDVDLLENYCLAHGIRGSRWTDGRPWQYRRSLTLGEERELTQGEETELRRLNKARERAAAALLALQNRCKKSHTAQDYCFSLFRLLEDLGVTWKLEFWSKKAEEAGRLEEARLHAQVWDKVMELLDQTAEVLGKEPLNITEFSQVFNSGLEGIQLGLIPPGLDQVLVGSLERSRNPDLKGVFVLGVNEGVLPARSLEEGLFFDDERKALAETGISLAPGSEKRLYGEQFLIYLALTRASDFLWVSYPMADGDGKALAPSPLIARLRELFTPGEEKLALAVCTVEPTGDNDEDYVVHSYRTLGYLAAVLRQAVEGKAINPLWWHVYNWYIDQKEWQKPVSRVVQGLYHVNQEARISREQVRKIYGTTLLASISRLERFKACPFAHFLAYGLKLKARPEFKLGAPDLGQFFHKALERFYQYLQDHELEWAELTMEQAREITEEIVNELVPQLQNELLLSTARYRYLTGKLKRTVLRAVWVLREHARRGTFRPLGVEIAFGKEGALPGLQLTLADGSTIILQGRIDRVDGAAGDKGYYLRIIDFKSGSSSLSLLEIYYGLKLQLLTYLDVVLTHAPHLIEGEAYPGGVLYFTIKDPFITEKGPLSPAEIEKKILRELKMKGYLLKDPEVAKMMDAEISGPSDLIPVSLSKEQEFYKGTANALTLEEFTKLRQHVEKILKEIGQEIMEGDVGIQPYQYKGKRPCTYCLYARVCRFDLSVPGNSYRVLKEREAGEIWYEIGVKEVAEDE</sequence>
<dbReference type="AlphaFoldDB" id="A0A7G6E1Y5"/>
<evidence type="ECO:0000256" key="7">
    <source>
        <dbReference type="ARBA" id="ARBA00022806"/>
    </source>
</evidence>
<dbReference type="GO" id="GO:0003690">
    <property type="term" value="F:double-stranded DNA binding"/>
    <property type="evidence" value="ECO:0007669"/>
    <property type="project" value="UniProtKB-UniRule"/>
</dbReference>
<evidence type="ECO:0000256" key="10">
    <source>
        <dbReference type="ARBA" id="ARBA00023004"/>
    </source>
</evidence>
<dbReference type="InterPro" id="IPR014140">
    <property type="entry name" value="DNA_helicase_suAddB"/>
</dbReference>
<dbReference type="Gene3D" id="3.40.50.300">
    <property type="entry name" value="P-loop containing nucleotide triphosphate hydrolases"/>
    <property type="match status" value="4"/>
</dbReference>
<gene>
    <name evidence="14 16" type="primary">addB</name>
    <name evidence="16" type="ORF">BR63_07040</name>
</gene>
<keyword evidence="6 14" id="KW-0378">Hydrolase</keyword>
<dbReference type="InterPro" id="IPR049035">
    <property type="entry name" value="ADDB_N"/>
</dbReference>
<evidence type="ECO:0000256" key="13">
    <source>
        <dbReference type="ARBA" id="ARBA00023204"/>
    </source>
</evidence>
<dbReference type="KEGG" id="tfr:BR63_07040"/>
<feature type="binding site" evidence="14">
    <location>
        <position position="1142"/>
    </location>
    <ligand>
        <name>[4Fe-4S] cluster</name>
        <dbReference type="ChEBI" id="CHEBI:49883"/>
    </ligand>
</feature>
<dbReference type="GO" id="GO:0046872">
    <property type="term" value="F:metal ion binding"/>
    <property type="evidence" value="ECO:0007669"/>
    <property type="project" value="UniProtKB-KW"/>
</dbReference>
<evidence type="ECO:0000256" key="6">
    <source>
        <dbReference type="ARBA" id="ARBA00022801"/>
    </source>
</evidence>
<dbReference type="Proteomes" id="UP000515847">
    <property type="component" value="Chromosome"/>
</dbReference>
<evidence type="ECO:0000256" key="2">
    <source>
        <dbReference type="ARBA" id="ARBA00022722"/>
    </source>
</evidence>
<dbReference type="EMBL" id="CP045798">
    <property type="protein sequence ID" value="QNB46089.1"/>
    <property type="molecule type" value="Genomic_DNA"/>
</dbReference>
<keyword evidence="8 14" id="KW-0269">Exonuclease</keyword>
<keyword evidence="4 14" id="KW-0547">Nucleotide-binding</keyword>
<comment type="function">
    <text evidence="14">The heterodimer acts as both an ATP-dependent DNA helicase and an ATP-dependent, dual-direction single-stranded exonuclease. Recognizes the chi site generating a DNA molecule suitable for the initiation of homologous recombination. The AddB subunit has 5' -&gt; 3' nuclease activity but not helicase activity.</text>
</comment>
<dbReference type="Pfam" id="PF21445">
    <property type="entry name" value="ADDB_N"/>
    <property type="match status" value="1"/>
</dbReference>
<dbReference type="InterPro" id="IPR011604">
    <property type="entry name" value="PDDEXK-like_dom_sf"/>
</dbReference>
<comment type="similarity">
    <text evidence="14">Belongs to the helicase family. AddB/RexB type 1 subfamily.</text>
</comment>
<keyword evidence="2 14" id="KW-0540">Nuclease</keyword>
<evidence type="ECO:0000256" key="4">
    <source>
        <dbReference type="ARBA" id="ARBA00022741"/>
    </source>
</evidence>
<dbReference type="InterPro" id="IPR027417">
    <property type="entry name" value="P-loop_NTPase"/>
</dbReference>
<evidence type="ECO:0000256" key="12">
    <source>
        <dbReference type="ARBA" id="ARBA00023125"/>
    </source>
</evidence>
<evidence type="ECO:0000256" key="3">
    <source>
        <dbReference type="ARBA" id="ARBA00022723"/>
    </source>
</evidence>
<feature type="binding site" evidence="14">
    <location>
        <position position="1139"/>
    </location>
    <ligand>
        <name>[4Fe-4S] cluster</name>
        <dbReference type="ChEBI" id="CHEBI:49883"/>
    </ligand>
</feature>
<dbReference type="PANTHER" id="PTHR30591:SF1">
    <property type="entry name" value="RECBCD ENZYME SUBUNIT RECC"/>
    <property type="match status" value="1"/>
</dbReference>
<proteinExistence type="inferred from homology"/>
<dbReference type="GO" id="GO:0004386">
    <property type="term" value="F:helicase activity"/>
    <property type="evidence" value="ECO:0007669"/>
    <property type="project" value="UniProtKB-KW"/>
</dbReference>
<keyword evidence="7 14" id="KW-0347">Helicase</keyword>
<evidence type="ECO:0000256" key="11">
    <source>
        <dbReference type="ARBA" id="ARBA00023014"/>
    </source>
</evidence>
<keyword evidence="17" id="KW-1185">Reference proteome</keyword>
<protein>
    <recommendedName>
        <fullName evidence="14">ATP-dependent helicase/deoxyribonuclease subunit B</fullName>
        <ecNumber evidence="14">3.1.-.-</ecNumber>
    </recommendedName>
    <alternativeName>
        <fullName evidence="14">ATP-dependent helicase/nuclease subunit AddB</fullName>
    </alternativeName>
</protein>
<dbReference type="InterPro" id="IPR014017">
    <property type="entry name" value="DNA_helicase_UvrD-like_C"/>
</dbReference>
<dbReference type="HAMAP" id="MF_01452">
    <property type="entry name" value="AddB_type1"/>
    <property type="match status" value="1"/>
</dbReference>
<keyword evidence="9 14" id="KW-0067">ATP-binding</keyword>
<reference evidence="16 17" key="1">
    <citation type="journal article" date="2019" name="Front. Microbiol.">
        <title>Thermoanaerosceptrum fracticalcis gen. nov. sp. nov., a Novel Fumarate-Fermenting Microorganism From a Deep Fractured Carbonate Aquifer of the US Great Basin.</title>
        <authorList>
            <person name="Hamilton-Brehm S.D."/>
            <person name="Stewart L.E."/>
            <person name="Zavarin M."/>
            <person name="Caldwell M."/>
            <person name="Lawson P.A."/>
            <person name="Onstott T.C."/>
            <person name="Grzymski J."/>
            <person name="Neveux I."/>
            <person name="Lollar B.S."/>
            <person name="Russell C.E."/>
            <person name="Moser D.P."/>
        </authorList>
    </citation>
    <scope>NUCLEOTIDE SEQUENCE [LARGE SCALE GENOMIC DNA]</scope>
    <source>
        <strain evidence="16 17">DRI-13</strain>
    </source>
</reference>
<keyword evidence="1 14" id="KW-0004">4Fe-4S</keyword>
<evidence type="ECO:0000256" key="8">
    <source>
        <dbReference type="ARBA" id="ARBA00022839"/>
    </source>
</evidence>
<keyword evidence="10 14" id="KW-0408">Iron</keyword>
<keyword evidence="5 14" id="KW-0227">DNA damage</keyword>
<keyword evidence="12 14" id="KW-0238">DNA-binding</keyword>
<comment type="subunit">
    <text evidence="14">Heterodimer of AddA and AddB.</text>
</comment>
<evidence type="ECO:0000256" key="14">
    <source>
        <dbReference type="HAMAP-Rule" id="MF_01452"/>
    </source>
</evidence>
<evidence type="ECO:0000259" key="15">
    <source>
        <dbReference type="PROSITE" id="PS51217"/>
    </source>
</evidence>
<dbReference type="PROSITE" id="PS51217">
    <property type="entry name" value="UVRD_HELICASE_CTER"/>
    <property type="match status" value="1"/>
</dbReference>
<dbReference type="Pfam" id="PF13361">
    <property type="entry name" value="UvrD_C"/>
    <property type="match status" value="1"/>
</dbReference>
<evidence type="ECO:0000313" key="17">
    <source>
        <dbReference type="Proteomes" id="UP000515847"/>
    </source>
</evidence>
<dbReference type="GO" id="GO:0051539">
    <property type="term" value="F:4 iron, 4 sulfur cluster binding"/>
    <property type="evidence" value="ECO:0007669"/>
    <property type="project" value="UniProtKB-KW"/>
</dbReference>
<feature type="binding site" evidence="14">
    <location>
        <position position="819"/>
    </location>
    <ligand>
        <name>[4Fe-4S] cluster</name>
        <dbReference type="ChEBI" id="CHEBI:49883"/>
    </ligand>
</feature>
<keyword evidence="13 14" id="KW-0234">DNA repair</keyword>
<evidence type="ECO:0000256" key="1">
    <source>
        <dbReference type="ARBA" id="ARBA00022485"/>
    </source>
</evidence>
<feature type="domain" description="UvrD-like helicase C-terminal" evidence="15">
    <location>
        <begin position="304"/>
        <end position="614"/>
    </location>
</feature>
<dbReference type="PANTHER" id="PTHR30591">
    <property type="entry name" value="RECBCD ENZYME SUBUNIT RECC"/>
    <property type="match status" value="1"/>
</dbReference>
<dbReference type="EC" id="3.1.-.-" evidence="14"/>
<dbReference type="Gene3D" id="6.10.140.1030">
    <property type="match status" value="1"/>
</dbReference>
<dbReference type="Pfam" id="PF12705">
    <property type="entry name" value="PDDEXK_1"/>
    <property type="match status" value="1"/>
</dbReference>